<dbReference type="AlphaFoldDB" id="A0A1S1HLG0"/>
<keyword evidence="2" id="KW-1185">Reference proteome</keyword>
<dbReference type="Proteomes" id="UP000179588">
    <property type="component" value="Unassembled WGS sequence"/>
</dbReference>
<organism evidence="1 2">
    <name type="scientific">Providencia stuartii</name>
    <dbReference type="NCBI Taxonomy" id="588"/>
    <lineage>
        <taxon>Bacteria</taxon>
        <taxon>Pseudomonadati</taxon>
        <taxon>Pseudomonadota</taxon>
        <taxon>Gammaproteobacteria</taxon>
        <taxon>Enterobacterales</taxon>
        <taxon>Morganellaceae</taxon>
        <taxon>Providencia</taxon>
    </lineage>
</organism>
<evidence type="ECO:0000313" key="1">
    <source>
        <dbReference type="EMBL" id="OHT22908.1"/>
    </source>
</evidence>
<name>A0A1S1HLG0_PROST</name>
<accession>A0A1S1HLG0</accession>
<protein>
    <submittedName>
        <fullName evidence="1">Uncharacterized protein</fullName>
    </submittedName>
</protein>
<evidence type="ECO:0000313" key="2">
    <source>
        <dbReference type="Proteomes" id="UP000179588"/>
    </source>
</evidence>
<reference evidence="1 2" key="1">
    <citation type="submission" date="2016-03" db="EMBL/GenBank/DDBJ databases">
        <title>Genome sequence of Providencia stuartii strain, isolated from the salivary glands of larval Lucilia sericata.</title>
        <authorList>
            <person name="Yuan Y."/>
            <person name="Zhang Y."/>
            <person name="Fu S."/>
            <person name="Crippen T.L."/>
            <person name="Visi D."/>
            <person name="Benbow M.E."/>
            <person name="Allen M."/>
            <person name="Tomberlin J.K."/>
            <person name="Sze S.-H."/>
            <person name="Tarone A.M."/>
        </authorList>
    </citation>
    <scope>NUCLEOTIDE SEQUENCE [LARGE SCALE GENOMIC DNA]</scope>
    <source>
        <strain evidence="1 2">Crippen</strain>
    </source>
</reference>
<proteinExistence type="predicted"/>
<dbReference type="EMBL" id="LVIE01000201">
    <property type="protein sequence ID" value="OHT22908.1"/>
    <property type="molecule type" value="Genomic_DNA"/>
</dbReference>
<gene>
    <name evidence="1" type="ORF">A3Q29_08110</name>
</gene>
<sequence length="153" mass="18231">MVIDEKLVEIMCFDMKNKFSGYFDWKEIDIEYARIDIKNEKINILTNNYGWIVVLCENDLGLIFKDRLTPSIKCWSDYSELHKKIMNKLYRDKIDICIKYGEIYEIFSIGYMNKLPIGSIMTLYTCRPIIADYAFLIWNKNKKATFNFKKIAT</sequence>
<comment type="caution">
    <text evidence="1">The sequence shown here is derived from an EMBL/GenBank/DDBJ whole genome shotgun (WGS) entry which is preliminary data.</text>
</comment>